<evidence type="ECO:0000256" key="13">
    <source>
        <dbReference type="ARBA" id="ARBA00047614"/>
    </source>
</evidence>
<dbReference type="SUPFAM" id="SSF52440">
    <property type="entry name" value="PreATP-grasp domain"/>
    <property type="match status" value="1"/>
</dbReference>
<proteinExistence type="inferred from homology"/>
<evidence type="ECO:0000313" key="17">
    <source>
        <dbReference type="Proteomes" id="UP001238163"/>
    </source>
</evidence>
<keyword evidence="6" id="KW-0963">Cytoplasm</keyword>
<keyword evidence="9 14" id="KW-0067">ATP-binding</keyword>
<feature type="domain" description="ATP-grasp" evidence="15">
    <location>
        <begin position="122"/>
        <end position="333"/>
    </location>
</feature>
<comment type="cofactor">
    <cofactor evidence="1">
        <name>Mn(2+)</name>
        <dbReference type="ChEBI" id="CHEBI:29035"/>
    </cofactor>
</comment>
<dbReference type="InterPro" id="IPR000291">
    <property type="entry name" value="D-Ala_lig_Van_CS"/>
</dbReference>
<dbReference type="Proteomes" id="UP001238163">
    <property type="component" value="Unassembled WGS sequence"/>
</dbReference>
<dbReference type="PANTHER" id="PTHR23132:SF23">
    <property type="entry name" value="D-ALANINE--D-ALANINE LIGASE B"/>
    <property type="match status" value="1"/>
</dbReference>
<evidence type="ECO:0000259" key="15">
    <source>
        <dbReference type="PROSITE" id="PS50975"/>
    </source>
</evidence>
<dbReference type="EMBL" id="JAUSVL010000001">
    <property type="protein sequence ID" value="MDQ0288274.1"/>
    <property type="molecule type" value="Genomic_DNA"/>
</dbReference>
<evidence type="ECO:0000256" key="9">
    <source>
        <dbReference type="ARBA" id="ARBA00022840"/>
    </source>
</evidence>
<evidence type="ECO:0000313" key="16">
    <source>
        <dbReference type="EMBL" id="MDQ0288274.1"/>
    </source>
</evidence>
<keyword evidence="8 14" id="KW-0547">Nucleotide-binding</keyword>
<evidence type="ECO:0000256" key="12">
    <source>
        <dbReference type="ARBA" id="ARBA00023316"/>
    </source>
</evidence>
<keyword evidence="11" id="KW-0573">Peptidoglycan synthesis</keyword>
<dbReference type="Gene3D" id="3.40.50.20">
    <property type="match status" value="1"/>
</dbReference>
<comment type="subcellular location">
    <subcellularLocation>
        <location evidence="3">Cytoplasm</location>
    </subcellularLocation>
</comment>
<comment type="catalytic activity">
    <reaction evidence="13">
        <text>2 D-alanine + ATP = D-alanyl-D-alanine + ADP + phosphate + H(+)</text>
        <dbReference type="Rhea" id="RHEA:11224"/>
        <dbReference type="ChEBI" id="CHEBI:15378"/>
        <dbReference type="ChEBI" id="CHEBI:30616"/>
        <dbReference type="ChEBI" id="CHEBI:43474"/>
        <dbReference type="ChEBI" id="CHEBI:57416"/>
        <dbReference type="ChEBI" id="CHEBI:57822"/>
        <dbReference type="ChEBI" id="CHEBI:456216"/>
        <dbReference type="EC" id="6.3.2.4"/>
    </reaction>
</comment>
<organism evidence="16 17">
    <name type="scientific">Oligosphaera ethanolica</name>
    <dbReference type="NCBI Taxonomy" id="760260"/>
    <lineage>
        <taxon>Bacteria</taxon>
        <taxon>Pseudomonadati</taxon>
        <taxon>Lentisphaerota</taxon>
        <taxon>Oligosphaeria</taxon>
        <taxon>Oligosphaerales</taxon>
        <taxon>Oligosphaeraceae</taxon>
        <taxon>Oligosphaera</taxon>
    </lineage>
</organism>
<keyword evidence="12" id="KW-0961">Cell wall biogenesis/degradation</keyword>
<comment type="cofactor">
    <cofactor evidence="2">
        <name>Mg(2+)</name>
        <dbReference type="ChEBI" id="CHEBI:18420"/>
    </cofactor>
</comment>
<dbReference type="Pfam" id="PF07478">
    <property type="entry name" value="Dala_Dala_lig_C"/>
    <property type="match status" value="1"/>
</dbReference>
<keyword evidence="7 16" id="KW-0436">Ligase</keyword>
<evidence type="ECO:0000256" key="4">
    <source>
        <dbReference type="ARBA" id="ARBA00010871"/>
    </source>
</evidence>
<evidence type="ECO:0000256" key="14">
    <source>
        <dbReference type="PROSITE-ProRule" id="PRU00409"/>
    </source>
</evidence>
<dbReference type="GO" id="GO:0005737">
    <property type="term" value="C:cytoplasm"/>
    <property type="evidence" value="ECO:0007669"/>
    <property type="project" value="UniProtKB-SubCell"/>
</dbReference>
<dbReference type="RefSeq" id="WP_307259593.1">
    <property type="nucleotide sequence ID" value="NZ_JAUSVL010000001.1"/>
</dbReference>
<gene>
    <name evidence="16" type="ORF">J3R75_000381</name>
</gene>
<dbReference type="PROSITE" id="PS50975">
    <property type="entry name" value="ATP_GRASP"/>
    <property type="match status" value="1"/>
</dbReference>
<name>A0AAE3VDL8_9BACT</name>
<dbReference type="InterPro" id="IPR013815">
    <property type="entry name" value="ATP_grasp_subdomain_1"/>
</dbReference>
<dbReference type="PANTHER" id="PTHR23132">
    <property type="entry name" value="D-ALANINE--D-ALANINE LIGASE"/>
    <property type="match status" value="1"/>
</dbReference>
<evidence type="ECO:0000256" key="2">
    <source>
        <dbReference type="ARBA" id="ARBA00001946"/>
    </source>
</evidence>
<evidence type="ECO:0000256" key="8">
    <source>
        <dbReference type="ARBA" id="ARBA00022741"/>
    </source>
</evidence>
<evidence type="ECO:0000256" key="6">
    <source>
        <dbReference type="ARBA" id="ARBA00022490"/>
    </source>
</evidence>
<dbReference type="Gene3D" id="3.30.470.20">
    <property type="entry name" value="ATP-grasp fold, B domain"/>
    <property type="match status" value="1"/>
</dbReference>
<dbReference type="AlphaFoldDB" id="A0AAE3VDL8"/>
<accession>A0AAE3VDL8</accession>
<reference evidence="16" key="1">
    <citation type="submission" date="2023-07" db="EMBL/GenBank/DDBJ databases">
        <title>Genomic Encyclopedia of Type Strains, Phase IV (KMG-IV): sequencing the most valuable type-strain genomes for metagenomic binning, comparative biology and taxonomic classification.</title>
        <authorList>
            <person name="Goeker M."/>
        </authorList>
    </citation>
    <scope>NUCLEOTIDE SEQUENCE</scope>
    <source>
        <strain evidence="16">DSM 24202</strain>
    </source>
</reference>
<evidence type="ECO:0000256" key="3">
    <source>
        <dbReference type="ARBA" id="ARBA00004496"/>
    </source>
</evidence>
<evidence type="ECO:0000256" key="1">
    <source>
        <dbReference type="ARBA" id="ARBA00001936"/>
    </source>
</evidence>
<evidence type="ECO:0000256" key="7">
    <source>
        <dbReference type="ARBA" id="ARBA00022598"/>
    </source>
</evidence>
<dbReference type="EC" id="6.3.2.4" evidence="5"/>
<dbReference type="InterPro" id="IPR011095">
    <property type="entry name" value="Dala_Dala_lig_C"/>
</dbReference>
<dbReference type="GO" id="GO:0008716">
    <property type="term" value="F:D-alanine-D-alanine ligase activity"/>
    <property type="evidence" value="ECO:0007669"/>
    <property type="project" value="UniProtKB-EC"/>
</dbReference>
<protein>
    <recommendedName>
        <fullName evidence="5">D-alanine--D-alanine ligase</fullName>
        <ecNumber evidence="5">6.3.2.4</ecNumber>
    </recommendedName>
</protein>
<dbReference type="GO" id="GO:0046872">
    <property type="term" value="F:metal ion binding"/>
    <property type="evidence" value="ECO:0007669"/>
    <property type="project" value="InterPro"/>
</dbReference>
<dbReference type="PROSITE" id="PS00844">
    <property type="entry name" value="DALA_DALA_LIGASE_2"/>
    <property type="match status" value="1"/>
</dbReference>
<dbReference type="InterPro" id="IPR016185">
    <property type="entry name" value="PreATP-grasp_dom_sf"/>
</dbReference>
<comment type="similarity">
    <text evidence="4">Belongs to the D-alanine--D-alanine ligase family.</text>
</comment>
<dbReference type="Gene3D" id="3.30.1490.20">
    <property type="entry name" value="ATP-grasp fold, A domain"/>
    <property type="match status" value="1"/>
</dbReference>
<sequence>MDTDDPLPAATAFTVGLAYNLKKGIAAATEDAEAEYDNIETIEALESVFGKAGLKTVRLEQDAHFMTKVMDARPDFVFNIAEGIGGRSREGQVPAMLDILGIPYSGSDTTTLCVALDKALTKRILRGYRVPTPAYLELLPRPVTSHPRHRLRFPVITKPSCEGSSKGISDLAIADNDMELQGLLERNFRLYGQTMLVEEYIAGREFTVGLLGNGEDLRVFEPMEICYLDQINRENSIYSFNVKKNYQQYVRYECPAKLDKKANSTLKRYAATAFNALHCRDFARADFRLGADGTFHFIEINPLPGLAPGYSDYPMLAAANGVDYEQLVLAVLNAALQRHGLPTARFLQATA</sequence>
<evidence type="ECO:0000256" key="11">
    <source>
        <dbReference type="ARBA" id="ARBA00022984"/>
    </source>
</evidence>
<evidence type="ECO:0000256" key="10">
    <source>
        <dbReference type="ARBA" id="ARBA00022960"/>
    </source>
</evidence>
<dbReference type="InterPro" id="IPR011761">
    <property type="entry name" value="ATP-grasp"/>
</dbReference>
<dbReference type="GO" id="GO:0005524">
    <property type="term" value="F:ATP binding"/>
    <property type="evidence" value="ECO:0007669"/>
    <property type="project" value="UniProtKB-UniRule"/>
</dbReference>
<dbReference type="GO" id="GO:0008360">
    <property type="term" value="P:regulation of cell shape"/>
    <property type="evidence" value="ECO:0007669"/>
    <property type="project" value="UniProtKB-KW"/>
</dbReference>
<dbReference type="GO" id="GO:0009252">
    <property type="term" value="P:peptidoglycan biosynthetic process"/>
    <property type="evidence" value="ECO:0007669"/>
    <property type="project" value="UniProtKB-KW"/>
</dbReference>
<dbReference type="GO" id="GO:0071555">
    <property type="term" value="P:cell wall organization"/>
    <property type="evidence" value="ECO:0007669"/>
    <property type="project" value="UniProtKB-KW"/>
</dbReference>
<keyword evidence="17" id="KW-1185">Reference proteome</keyword>
<evidence type="ECO:0000256" key="5">
    <source>
        <dbReference type="ARBA" id="ARBA00012216"/>
    </source>
</evidence>
<keyword evidence="10" id="KW-0133">Cell shape</keyword>
<comment type="caution">
    <text evidence="16">The sequence shown here is derived from an EMBL/GenBank/DDBJ whole genome shotgun (WGS) entry which is preliminary data.</text>
</comment>
<dbReference type="SUPFAM" id="SSF56059">
    <property type="entry name" value="Glutathione synthetase ATP-binding domain-like"/>
    <property type="match status" value="1"/>
</dbReference>